<dbReference type="GO" id="GO:0016788">
    <property type="term" value="F:hydrolase activity, acting on ester bonds"/>
    <property type="evidence" value="ECO:0007669"/>
    <property type="project" value="InterPro"/>
</dbReference>
<dbReference type="InterPro" id="IPR029058">
    <property type="entry name" value="AB_hydrolase_fold"/>
</dbReference>
<comment type="caution">
    <text evidence="11">The sequence shown here is derived from an EMBL/GenBank/DDBJ whole genome shotgun (WGS) entry which is preliminary data.</text>
</comment>
<feature type="active site" description="Charge relay system" evidence="8">
    <location>
        <position position="388"/>
    </location>
</feature>
<dbReference type="SUPFAM" id="SSF53474">
    <property type="entry name" value="alpha/beta-Hydrolases"/>
    <property type="match status" value="1"/>
</dbReference>
<reference evidence="11" key="1">
    <citation type="journal article" date="2023" name="G3 (Bethesda)">
        <title>Whole genome assemblies of Zophobas morio and Tenebrio molitor.</title>
        <authorList>
            <person name="Kaur S."/>
            <person name="Stinson S.A."/>
            <person name="diCenzo G.C."/>
        </authorList>
    </citation>
    <scope>NUCLEOTIDE SEQUENCE</scope>
    <source>
        <strain evidence="11">QUZm001</strain>
    </source>
</reference>
<proteinExistence type="inferred from homology"/>
<organism evidence="11 12">
    <name type="scientific">Zophobas morio</name>
    <dbReference type="NCBI Taxonomy" id="2755281"/>
    <lineage>
        <taxon>Eukaryota</taxon>
        <taxon>Metazoa</taxon>
        <taxon>Ecdysozoa</taxon>
        <taxon>Arthropoda</taxon>
        <taxon>Hexapoda</taxon>
        <taxon>Insecta</taxon>
        <taxon>Pterygota</taxon>
        <taxon>Neoptera</taxon>
        <taxon>Endopterygota</taxon>
        <taxon>Coleoptera</taxon>
        <taxon>Polyphaga</taxon>
        <taxon>Cucujiformia</taxon>
        <taxon>Tenebrionidae</taxon>
        <taxon>Zophobas</taxon>
    </lineage>
</organism>
<keyword evidence="6" id="KW-0325">Glycoprotein</keyword>
<feature type="chain" id="PRO_5041331417" description="Lipase" evidence="9">
    <location>
        <begin position="19"/>
        <end position="425"/>
    </location>
</feature>
<keyword evidence="3 7" id="KW-0378">Hydrolase</keyword>
<evidence type="ECO:0000313" key="11">
    <source>
        <dbReference type="EMBL" id="KAJ3660962.1"/>
    </source>
</evidence>
<feature type="active site" description="Nucleophile" evidence="8">
    <location>
        <position position="180"/>
    </location>
</feature>
<dbReference type="PANTHER" id="PTHR11005">
    <property type="entry name" value="LYSOSOMAL ACID LIPASE-RELATED"/>
    <property type="match status" value="1"/>
</dbReference>
<evidence type="ECO:0000313" key="12">
    <source>
        <dbReference type="Proteomes" id="UP001168821"/>
    </source>
</evidence>
<evidence type="ECO:0000259" key="10">
    <source>
        <dbReference type="Pfam" id="PF04083"/>
    </source>
</evidence>
<evidence type="ECO:0000256" key="5">
    <source>
        <dbReference type="ARBA" id="ARBA00023098"/>
    </source>
</evidence>
<dbReference type="Proteomes" id="UP001168821">
    <property type="component" value="Unassembled WGS sequence"/>
</dbReference>
<dbReference type="GO" id="GO:0016042">
    <property type="term" value="P:lipid catabolic process"/>
    <property type="evidence" value="ECO:0007669"/>
    <property type="project" value="UniProtKB-KW"/>
</dbReference>
<keyword evidence="4 7" id="KW-0442">Lipid degradation</keyword>
<evidence type="ECO:0000256" key="6">
    <source>
        <dbReference type="ARBA" id="ARBA00023180"/>
    </source>
</evidence>
<dbReference type="EMBL" id="JALNTZ010000002">
    <property type="protein sequence ID" value="KAJ3660962.1"/>
    <property type="molecule type" value="Genomic_DNA"/>
</dbReference>
<feature type="signal peptide" evidence="9">
    <location>
        <begin position="1"/>
        <end position="18"/>
    </location>
</feature>
<dbReference type="Pfam" id="PF04083">
    <property type="entry name" value="Abhydro_lipase"/>
    <property type="match status" value="1"/>
</dbReference>
<accession>A0AA38IPL9</accession>
<name>A0AA38IPL9_9CUCU</name>
<evidence type="ECO:0000256" key="1">
    <source>
        <dbReference type="ARBA" id="ARBA00010701"/>
    </source>
</evidence>
<evidence type="ECO:0000256" key="8">
    <source>
        <dbReference type="PIRSR" id="PIRSR000862-1"/>
    </source>
</evidence>
<dbReference type="AlphaFoldDB" id="A0AA38IPL9"/>
<evidence type="ECO:0000256" key="3">
    <source>
        <dbReference type="ARBA" id="ARBA00022801"/>
    </source>
</evidence>
<comment type="similarity">
    <text evidence="1 7">Belongs to the AB hydrolase superfamily. Lipase family.</text>
</comment>
<dbReference type="PIRSF" id="PIRSF000862">
    <property type="entry name" value="Steryl_ester_lip"/>
    <property type="match status" value="1"/>
</dbReference>
<gene>
    <name evidence="11" type="ORF">Zmor_005388</name>
</gene>
<evidence type="ECO:0000256" key="4">
    <source>
        <dbReference type="ARBA" id="ARBA00022963"/>
    </source>
</evidence>
<keyword evidence="12" id="KW-1185">Reference proteome</keyword>
<protein>
    <recommendedName>
        <fullName evidence="7">Lipase</fullName>
    </recommendedName>
</protein>
<feature type="active site" description="Charge relay system" evidence="8">
    <location>
        <position position="356"/>
    </location>
</feature>
<evidence type="ECO:0000256" key="2">
    <source>
        <dbReference type="ARBA" id="ARBA00022729"/>
    </source>
</evidence>
<dbReference type="FunFam" id="3.40.50.1820:FF:000057">
    <property type="entry name" value="Lipase"/>
    <property type="match status" value="1"/>
</dbReference>
<keyword evidence="2 9" id="KW-0732">Signal</keyword>
<evidence type="ECO:0000256" key="7">
    <source>
        <dbReference type="PIRNR" id="PIRNR000862"/>
    </source>
</evidence>
<evidence type="ECO:0000256" key="9">
    <source>
        <dbReference type="SAM" id="SignalP"/>
    </source>
</evidence>
<sequence length="425" mass="49252">MKRVFSLAVLFMVPLIFAPQNQCNACSSYLGYFNIFFSSDCYHNPDIDDDILGIIQRHVGVHETHEVRTDDGYFLTLFRIPRQNPKGVILFQHPLVTDARIWISQYNESIAFLFWRAGYDVWLGNIRGNYFCKKHVSLDSTEAAFWNFSFHEIGYYDNHASVEYVKQQTNGSKIVYVGYSLGGTSGMVYASTRDREAADSIKMMVVMTPTTHTGWSCTGLLKYLLCISYNLQGIVSFADPLFVLNRQDAWYIKSVQFLLTHFSCKKCILYVLYLFCGFSEDAFEPDLINMFIRVHASELPFKIFYHYYQIYAADGIFQRYDYGEERNLLLYGDKEPPPYPLENIKVPVYVVHGANDNLDCPNANEKLYSKLPKNSTLHGKLTVEGFNHIDFSCGRYRNEKVYLKILQLLDKINLEDQNILYLQKT</sequence>
<keyword evidence="5" id="KW-0443">Lipid metabolism</keyword>
<dbReference type="InterPro" id="IPR025483">
    <property type="entry name" value="Lipase_euk"/>
</dbReference>
<dbReference type="InterPro" id="IPR006693">
    <property type="entry name" value="AB_hydrolase_lipase"/>
</dbReference>
<dbReference type="Gene3D" id="3.40.50.1820">
    <property type="entry name" value="alpha/beta hydrolase"/>
    <property type="match status" value="1"/>
</dbReference>
<feature type="domain" description="Partial AB-hydrolase lipase" evidence="10">
    <location>
        <begin position="62"/>
        <end position="105"/>
    </location>
</feature>